<gene>
    <name evidence="1" type="ORF">GGU10DRAFT_332349</name>
</gene>
<accession>A0AA38KQC7</accession>
<dbReference type="Proteomes" id="UP001163798">
    <property type="component" value="Unassembled WGS sequence"/>
</dbReference>
<keyword evidence="2" id="KW-1185">Reference proteome</keyword>
<evidence type="ECO:0000313" key="1">
    <source>
        <dbReference type="EMBL" id="KAJ3786389.1"/>
    </source>
</evidence>
<organism evidence="1 2">
    <name type="scientific">Lentinula aff. detonsa</name>
    <dbReference type="NCBI Taxonomy" id="2804958"/>
    <lineage>
        <taxon>Eukaryota</taxon>
        <taxon>Fungi</taxon>
        <taxon>Dikarya</taxon>
        <taxon>Basidiomycota</taxon>
        <taxon>Agaricomycotina</taxon>
        <taxon>Agaricomycetes</taxon>
        <taxon>Agaricomycetidae</taxon>
        <taxon>Agaricales</taxon>
        <taxon>Marasmiineae</taxon>
        <taxon>Omphalotaceae</taxon>
        <taxon>Lentinula</taxon>
    </lineage>
</organism>
<name>A0AA38KQC7_9AGAR</name>
<proteinExistence type="predicted"/>
<dbReference type="AlphaFoldDB" id="A0AA38KQC7"/>
<evidence type="ECO:0000313" key="2">
    <source>
        <dbReference type="Proteomes" id="UP001163798"/>
    </source>
</evidence>
<reference evidence="1" key="1">
    <citation type="submission" date="2022-08" db="EMBL/GenBank/DDBJ databases">
        <authorList>
            <consortium name="DOE Joint Genome Institute"/>
            <person name="Min B."/>
            <person name="Riley R."/>
            <person name="Sierra-Patev S."/>
            <person name="Naranjo-Ortiz M."/>
            <person name="Looney B."/>
            <person name="Konkel Z."/>
            <person name="Slot J.C."/>
            <person name="Sakamoto Y."/>
            <person name="Steenwyk J.L."/>
            <person name="Rokas A."/>
            <person name="Carro J."/>
            <person name="Camarero S."/>
            <person name="Ferreira P."/>
            <person name="Molpeceres G."/>
            <person name="Ruiz-Duenas F.J."/>
            <person name="Serrano A."/>
            <person name="Henrissat B."/>
            <person name="Drula E."/>
            <person name="Hughes K.W."/>
            <person name="Mata J.L."/>
            <person name="Ishikawa N.K."/>
            <person name="Vargas-Isla R."/>
            <person name="Ushijima S."/>
            <person name="Smith C.A."/>
            <person name="Ahrendt S."/>
            <person name="Andreopoulos W."/>
            <person name="He G."/>
            <person name="Labutti K."/>
            <person name="Lipzen A."/>
            <person name="Ng V."/>
            <person name="Sandor L."/>
            <person name="Barry K."/>
            <person name="Martinez A.T."/>
            <person name="Xiao Y."/>
            <person name="Gibbons J.G."/>
            <person name="Terashima K."/>
            <person name="Hibbett D.S."/>
            <person name="Grigoriev I.V."/>
        </authorList>
    </citation>
    <scope>NUCLEOTIDE SEQUENCE</scope>
    <source>
        <strain evidence="1">TFB10291</strain>
    </source>
</reference>
<sequence length="197" mass="22406">MMVILSLSASQLLSVLFSILLSLKVMGRPLLTTQLERRHPPIIGLNILRESPTSRQDPTWSHGPIDFTEILTIYIGSENGFKAKVNYGAHPKDNLNWPWVVEKVPQKLESVFPQALNVNLQNRHTSSGEILDPATVKKQLFDYVVSKLAFQGHFHFISRAVHFMHEQQYIQNLPQDFDELLQPLLAKEKKGGARIIC</sequence>
<comment type="caution">
    <text evidence="1">The sequence shown here is derived from an EMBL/GenBank/DDBJ whole genome shotgun (WGS) entry which is preliminary data.</text>
</comment>
<protein>
    <submittedName>
        <fullName evidence="1">Uncharacterized protein</fullName>
    </submittedName>
</protein>
<dbReference type="EMBL" id="MU793315">
    <property type="protein sequence ID" value="KAJ3786389.1"/>
    <property type="molecule type" value="Genomic_DNA"/>
</dbReference>